<name>A0AB37LR37_9BACT</name>
<dbReference type="Pfam" id="PF13599">
    <property type="entry name" value="Pentapeptide_4"/>
    <property type="match status" value="1"/>
</dbReference>
<gene>
    <name evidence="1" type="ORF">DXB61_15350</name>
</gene>
<dbReference type="Gene3D" id="2.160.20.80">
    <property type="entry name" value="E3 ubiquitin-protein ligase SopA"/>
    <property type="match status" value="2"/>
</dbReference>
<comment type="caution">
    <text evidence="1">The sequence shown here is derived from an EMBL/GenBank/DDBJ whole genome shotgun (WGS) entry which is preliminary data.</text>
</comment>
<proteinExistence type="predicted"/>
<dbReference type="Pfam" id="PF00805">
    <property type="entry name" value="Pentapeptide"/>
    <property type="match status" value="1"/>
</dbReference>
<dbReference type="Proteomes" id="UP000261088">
    <property type="component" value="Unassembled WGS sequence"/>
</dbReference>
<evidence type="ECO:0000313" key="2">
    <source>
        <dbReference type="Proteomes" id="UP000261088"/>
    </source>
</evidence>
<accession>A0AB37LR37</accession>
<protein>
    <submittedName>
        <fullName evidence="1">Pentapeptide repeat-containing protein</fullName>
    </submittedName>
</protein>
<evidence type="ECO:0000313" key="1">
    <source>
        <dbReference type="EMBL" id="RGN48053.1"/>
    </source>
</evidence>
<sequence>MSYSFLSCSVVESSLYNVDFFRTKFDGCLMDKSIFKECNFRKSKLVINANDAIFENCCFIDAKFGITTYGYEYGGRRTKFYNCDFTGAEFKNVEFRASKFYNCNFTRTRFISCDLRGIKFEGNKPKIEQYEKMKIPEMIPEYNISSRR</sequence>
<organism evidence="1 2">
    <name type="scientific">Parabacteroides merdae</name>
    <dbReference type="NCBI Taxonomy" id="46503"/>
    <lineage>
        <taxon>Bacteria</taxon>
        <taxon>Pseudomonadati</taxon>
        <taxon>Bacteroidota</taxon>
        <taxon>Bacteroidia</taxon>
        <taxon>Bacteroidales</taxon>
        <taxon>Tannerellaceae</taxon>
        <taxon>Parabacteroides</taxon>
    </lineage>
</organism>
<dbReference type="SUPFAM" id="SSF141571">
    <property type="entry name" value="Pentapeptide repeat-like"/>
    <property type="match status" value="1"/>
</dbReference>
<dbReference type="AlphaFoldDB" id="A0AB37LR37"/>
<dbReference type="EMBL" id="QSUP01000025">
    <property type="protein sequence ID" value="RGN48053.1"/>
    <property type="molecule type" value="Genomic_DNA"/>
</dbReference>
<reference evidence="1 2" key="1">
    <citation type="submission" date="2018-08" db="EMBL/GenBank/DDBJ databases">
        <title>A genome reference for cultivated species of the human gut microbiota.</title>
        <authorList>
            <person name="Zou Y."/>
            <person name="Xue W."/>
            <person name="Luo G."/>
        </authorList>
    </citation>
    <scope>NUCLEOTIDE SEQUENCE [LARGE SCALE GENOMIC DNA]</scope>
    <source>
        <strain evidence="1 2">OM05-11AA</strain>
    </source>
</reference>
<dbReference type="InterPro" id="IPR001646">
    <property type="entry name" value="5peptide_repeat"/>
</dbReference>